<dbReference type="GeneID" id="68294355"/>
<dbReference type="OrthoDB" id="5952526at2759"/>
<evidence type="ECO:0000256" key="2">
    <source>
        <dbReference type="ARBA" id="ARBA00022771"/>
    </source>
</evidence>
<proteinExistence type="predicted"/>
<protein>
    <recommendedName>
        <fullName evidence="5">MYND-type domain-containing protein</fullName>
    </recommendedName>
</protein>
<dbReference type="SUPFAM" id="SSF144232">
    <property type="entry name" value="HIT/MYND zinc finger-like"/>
    <property type="match status" value="1"/>
</dbReference>
<dbReference type="InterPro" id="IPR002893">
    <property type="entry name" value="Znf_MYND"/>
</dbReference>
<evidence type="ECO:0000313" key="6">
    <source>
        <dbReference type="EMBL" id="GIZ45622.1"/>
    </source>
</evidence>
<keyword evidence="1" id="KW-0479">Metal-binding</keyword>
<dbReference type="RefSeq" id="XP_044660109.1">
    <property type="nucleotide sequence ID" value="XM_044804174.1"/>
</dbReference>
<organism evidence="6 7">
    <name type="scientific">Cercospora kikuchii</name>
    <dbReference type="NCBI Taxonomy" id="84275"/>
    <lineage>
        <taxon>Eukaryota</taxon>
        <taxon>Fungi</taxon>
        <taxon>Dikarya</taxon>
        <taxon>Ascomycota</taxon>
        <taxon>Pezizomycotina</taxon>
        <taxon>Dothideomycetes</taxon>
        <taxon>Dothideomycetidae</taxon>
        <taxon>Mycosphaerellales</taxon>
        <taxon>Mycosphaerellaceae</taxon>
        <taxon>Cercospora</taxon>
    </lineage>
</organism>
<gene>
    <name evidence="6" type="ORF">CKM354_000878000</name>
</gene>
<dbReference type="Gene3D" id="6.10.140.2220">
    <property type="match status" value="1"/>
</dbReference>
<keyword evidence="7" id="KW-1185">Reference proteome</keyword>
<keyword evidence="2 4" id="KW-0863">Zinc-finger</keyword>
<dbReference type="AlphaFoldDB" id="A0A9P3CQC7"/>
<feature type="domain" description="MYND-type" evidence="5">
    <location>
        <begin position="11"/>
        <end position="49"/>
    </location>
</feature>
<evidence type="ECO:0000256" key="4">
    <source>
        <dbReference type="PROSITE-ProRule" id="PRU00134"/>
    </source>
</evidence>
<reference evidence="6 7" key="1">
    <citation type="submission" date="2021-01" db="EMBL/GenBank/DDBJ databases">
        <title>Cercospora kikuchii MAFF 305040 whole genome shotgun sequence.</title>
        <authorList>
            <person name="Kashiwa T."/>
            <person name="Suzuki T."/>
        </authorList>
    </citation>
    <scope>NUCLEOTIDE SEQUENCE [LARGE SCALE GENOMIC DNA]</scope>
    <source>
        <strain evidence="6 7">MAFF 305040</strain>
    </source>
</reference>
<accession>A0A9P3CQC7</accession>
<name>A0A9P3CQC7_9PEZI</name>
<keyword evidence="3" id="KW-0862">Zinc</keyword>
<evidence type="ECO:0000259" key="5">
    <source>
        <dbReference type="PROSITE" id="PS50865"/>
    </source>
</evidence>
<dbReference type="PROSITE" id="PS50865">
    <property type="entry name" value="ZF_MYND_2"/>
    <property type="match status" value="1"/>
</dbReference>
<dbReference type="GO" id="GO:0008270">
    <property type="term" value="F:zinc ion binding"/>
    <property type="evidence" value="ECO:0007669"/>
    <property type="project" value="UniProtKB-KW"/>
</dbReference>
<evidence type="ECO:0000256" key="3">
    <source>
        <dbReference type="ARBA" id="ARBA00022833"/>
    </source>
</evidence>
<sequence length="336" mass="38633">MAVLKLLDAQCNQCKTAAGNLSVCAGCKVVRYRCKEHQAADWPTHKAQCTPVKKARVHFEKEETDLRTCPANPLEEPEPHFWGWLETRPYMRARYGLLDALRKIKTRDAVQAAHDHVKECLRLCRSDNMGVRDMAPALMLRLGRDQEAYDFMKWYATSGEDPDYDWGDLELPYLDLKGENAFEPPTLWAAEFDNFTFKIALTLLKLRLLLDLISLQNSMKIAEKLPQELIDNIRAHLTSDIVANNAEIMRKVRDGISIQTHIDAIDTQMNTLFNNVNKSNKYFWPALVNPGSALTARPASYSYGSYEEMELKLQYSYEAWEETPGAIEWVRQKLNR</sequence>
<evidence type="ECO:0000256" key="1">
    <source>
        <dbReference type="ARBA" id="ARBA00022723"/>
    </source>
</evidence>
<comment type="caution">
    <text evidence="6">The sequence shown here is derived from an EMBL/GenBank/DDBJ whole genome shotgun (WGS) entry which is preliminary data.</text>
</comment>
<dbReference type="Proteomes" id="UP000825890">
    <property type="component" value="Unassembled WGS sequence"/>
</dbReference>
<dbReference type="Pfam" id="PF01753">
    <property type="entry name" value="zf-MYND"/>
    <property type="match status" value="1"/>
</dbReference>
<evidence type="ECO:0000313" key="7">
    <source>
        <dbReference type="Proteomes" id="UP000825890"/>
    </source>
</evidence>
<dbReference type="EMBL" id="BOLY01000005">
    <property type="protein sequence ID" value="GIZ45622.1"/>
    <property type="molecule type" value="Genomic_DNA"/>
</dbReference>